<dbReference type="RefSeq" id="WP_012939620.1">
    <property type="nucleotide sequence ID" value="NC_013741.1"/>
</dbReference>
<comment type="pathway">
    <text evidence="2 11">Amino-acid biosynthesis; L-tryptophan biosynthesis; L-tryptophan from chorismate: step 4/5.</text>
</comment>
<dbReference type="PANTHER" id="PTHR22854">
    <property type="entry name" value="TRYPTOPHAN BIOSYNTHESIS PROTEIN"/>
    <property type="match status" value="1"/>
</dbReference>
<keyword evidence="7 11" id="KW-0210">Decarboxylase</keyword>
<evidence type="ECO:0000259" key="12">
    <source>
        <dbReference type="Pfam" id="PF00218"/>
    </source>
</evidence>
<dbReference type="UniPathway" id="UPA00035">
    <property type="reaction ID" value="UER00043"/>
</dbReference>
<evidence type="ECO:0000256" key="3">
    <source>
        <dbReference type="ARBA" id="ARBA00008737"/>
    </source>
</evidence>
<dbReference type="OrthoDB" id="15223at2157"/>
<evidence type="ECO:0000313" key="14">
    <source>
        <dbReference type="Proteomes" id="UP000001901"/>
    </source>
</evidence>
<comment type="catalytic activity">
    <reaction evidence="1 11">
        <text>1-(2-carboxyphenylamino)-1-deoxy-D-ribulose 5-phosphate + H(+) = (1S,2R)-1-C-(indol-3-yl)glycerol 3-phosphate + CO2 + H2O</text>
        <dbReference type="Rhea" id="RHEA:23476"/>
        <dbReference type="ChEBI" id="CHEBI:15377"/>
        <dbReference type="ChEBI" id="CHEBI:15378"/>
        <dbReference type="ChEBI" id="CHEBI:16526"/>
        <dbReference type="ChEBI" id="CHEBI:58613"/>
        <dbReference type="ChEBI" id="CHEBI:58866"/>
        <dbReference type="EC" id="4.1.1.48"/>
    </reaction>
</comment>
<keyword evidence="10 11" id="KW-0456">Lyase</keyword>
<evidence type="ECO:0000256" key="7">
    <source>
        <dbReference type="ARBA" id="ARBA00022793"/>
    </source>
</evidence>
<dbReference type="HAMAP" id="MF_00134_A">
    <property type="entry name" value="IGPS_A"/>
    <property type="match status" value="1"/>
</dbReference>
<evidence type="ECO:0000256" key="10">
    <source>
        <dbReference type="ARBA" id="ARBA00023239"/>
    </source>
</evidence>
<dbReference type="EMBL" id="CP001857">
    <property type="protein sequence ID" value="ADB57284.1"/>
    <property type="molecule type" value="Genomic_DNA"/>
</dbReference>
<evidence type="ECO:0000256" key="6">
    <source>
        <dbReference type="ARBA" id="ARBA00022605"/>
    </source>
</evidence>
<dbReference type="NCBIfam" id="NF001376">
    <property type="entry name" value="PRK00278.2-3"/>
    <property type="match status" value="1"/>
</dbReference>
<dbReference type="SUPFAM" id="SSF51366">
    <property type="entry name" value="Ribulose-phoshate binding barrel"/>
    <property type="match status" value="1"/>
</dbReference>
<dbReference type="InterPro" id="IPR001468">
    <property type="entry name" value="Indole-3-GlycerolPSynthase_CS"/>
</dbReference>
<dbReference type="GeneID" id="8738863"/>
<comment type="similarity">
    <text evidence="3 11">Belongs to the TrpC family.</text>
</comment>
<dbReference type="GO" id="GO:0004425">
    <property type="term" value="F:indole-3-glycerol-phosphate synthase activity"/>
    <property type="evidence" value="ECO:0007669"/>
    <property type="project" value="UniProtKB-UniRule"/>
</dbReference>
<evidence type="ECO:0000256" key="11">
    <source>
        <dbReference type="HAMAP-Rule" id="MF_00134"/>
    </source>
</evidence>
<dbReference type="Pfam" id="PF00218">
    <property type="entry name" value="IGPS"/>
    <property type="match status" value="1"/>
</dbReference>
<keyword evidence="6 11" id="KW-0028">Amino-acid biosynthesis</keyword>
<dbReference type="InterPro" id="IPR045186">
    <property type="entry name" value="Indole-3-glycerol_P_synth"/>
</dbReference>
<evidence type="ECO:0000256" key="9">
    <source>
        <dbReference type="ARBA" id="ARBA00023141"/>
    </source>
</evidence>
<evidence type="ECO:0000313" key="13">
    <source>
        <dbReference type="EMBL" id="ADB57284.1"/>
    </source>
</evidence>
<gene>
    <name evidence="11" type="primary">trpC</name>
    <name evidence="13" type="ordered locus">Arcpr_0213</name>
</gene>
<keyword evidence="14" id="KW-1185">Reference proteome</keyword>
<dbReference type="KEGG" id="apo:Arcpr_0213"/>
<evidence type="ECO:0000256" key="5">
    <source>
        <dbReference type="ARBA" id="ARBA00018080"/>
    </source>
</evidence>
<dbReference type="InterPro" id="IPR013798">
    <property type="entry name" value="Indole-3-glycerol_P_synth_dom"/>
</dbReference>
<evidence type="ECO:0000256" key="1">
    <source>
        <dbReference type="ARBA" id="ARBA00001633"/>
    </source>
</evidence>
<dbReference type="GO" id="GO:0004640">
    <property type="term" value="F:phosphoribosylanthranilate isomerase activity"/>
    <property type="evidence" value="ECO:0007669"/>
    <property type="project" value="TreeGrafter"/>
</dbReference>
<keyword evidence="8 11" id="KW-0822">Tryptophan biosynthesis</keyword>
<evidence type="ECO:0000256" key="8">
    <source>
        <dbReference type="ARBA" id="ARBA00022822"/>
    </source>
</evidence>
<accession>D2RG59</accession>
<evidence type="ECO:0000256" key="4">
    <source>
        <dbReference type="ARBA" id="ARBA00012362"/>
    </source>
</evidence>
<evidence type="ECO:0000256" key="2">
    <source>
        <dbReference type="ARBA" id="ARBA00004696"/>
    </source>
</evidence>
<dbReference type="Proteomes" id="UP000001901">
    <property type="component" value="Chromosome"/>
</dbReference>
<protein>
    <recommendedName>
        <fullName evidence="5 11">Indole-3-glycerol phosphate synthase</fullName>
        <shortName evidence="11">IGPS</shortName>
        <ecNumber evidence="4 11">4.1.1.48</ecNumber>
    </recommendedName>
</protein>
<dbReference type="InterPro" id="IPR011060">
    <property type="entry name" value="RibuloseP-bd_barrel"/>
</dbReference>
<dbReference type="CDD" id="cd00331">
    <property type="entry name" value="IGPS"/>
    <property type="match status" value="1"/>
</dbReference>
<reference evidence="13 14" key="1">
    <citation type="journal article" date="2010" name="Stand. Genomic Sci.">
        <title>Complete genome sequence of Archaeoglobus profundus type strain (AV18).</title>
        <authorList>
            <person name="von Jan M."/>
            <person name="Lapidus A."/>
            <person name="Del Rio T.G."/>
            <person name="Copeland A."/>
            <person name="Tice H."/>
            <person name="Cheng J.F."/>
            <person name="Lucas S."/>
            <person name="Chen F."/>
            <person name="Nolan M."/>
            <person name="Goodwin L."/>
            <person name="Han C."/>
            <person name="Pitluck S."/>
            <person name="Liolios K."/>
            <person name="Ivanova N."/>
            <person name="Mavromatis K."/>
            <person name="Ovchinnikova G."/>
            <person name="Chertkov O."/>
            <person name="Pati A."/>
            <person name="Chen A."/>
            <person name="Palaniappan K."/>
            <person name="Land M."/>
            <person name="Hauser L."/>
            <person name="Chang Y.J."/>
            <person name="Jeffries C.D."/>
            <person name="Saunders E."/>
            <person name="Brettin T."/>
            <person name="Detter J.C."/>
            <person name="Chain P."/>
            <person name="Eichinger K."/>
            <person name="Huber H."/>
            <person name="Spring S."/>
            <person name="Rohde M."/>
            <person name="Goker M."/>
            <person name="Wirth R."/>
            <person name="Woyke T."/>
            <person name="Bristow J."/>
            <person name="Eisen J.A."/>
            <person name="Markowitz V."/>
            <person name="Hugenholtz P."/>
            <person name="Kyrpides N.C."/>
            <person name="Klenk H.P."/>
        </authorList>
    </citation>
    <scope>NUCLEOTIDE SEQUENCE [LARGE SCALE GENOMIC DNA]</scope>
    <source>
        <strain evidence="14">DSM 5631 / JCM 9629 / NBRC 100127 / Av18</strain>
    </source>
</reference>
<dbReference type="EC" id="4.1.1.48" evidence="4 11"/>
<dbReference type="STRING" id="572546.Arcpr_0213"/>
<dbReference type="Gene3D" id="3.20.20.70">
    <property type="entry name" value="Aldolase class I"/>
    <property type="match status" value="1"/>
</dbReference>
<organism evidence="13 14">
    <name type="scientific">Archaeoglobus profundus (strain DSM 5631 / JCM 9629 / NBRC 100127 / Av18)</name>
    <dbReference type="NCBI Taxonomy" id="572546"/>
    <lineage>
        <taxon>Archaea</taxon>
        <taxon>Methanobacteriati</taxon>
        <taxon>Methanobacteriota</taxon>
        <taxon>Archaeoglobi</taxon>
        <taxon>Archaeoglobales</taxon>
        <taxon>Archaeoglobaceae</taxon>
        <taxon>Archaeoglobus</taxon>
    </lineage>
</organism>
<dbReference type="GO" id="GO:0000162">
    <property type="term" value="P:L-tryptophan biosynthetic process"/>
    <property type="evidence" value="ECO:0007669"/>
    <property type="project" value="UniProtKB-UniRule"/>
</dbReference>
<dbReference type="InterPro" id="IPR013785">
    <property type="entry name" value="Aldolase_TIM"/>
</dbReference>
<dbReference type="PaxDb" id="572546-Arcpr_0213"/>
<proteinExistence type="inferred from homology"/>
<dbReference type="eggNOG" id="arCOG01088">
    <property type="taxonomic scope" value="Archaea"/>
</dbReference>
<sequence length="227" mass="25480">MFRLSKSIRLTEKNGKNAVIAEIKVHSPKHGDLLRGRDPIDILRAYERSGACGISYITEPNHFRGSFKFLKELCKLTDLPVLRKDFITNKFEIEKTAEVEASAVLLITRILKDRTAEFVDFAKEHGLDTVVEVHTPQELEIAINTDTTIVGINNRDIGQLEKDDGNVSLTEKLAPLIPNKFVKLSESGIRSLDDLKRALRFADAVLIGTAFMLAEDTESFVRCFVHA</sequence>
<dbReference type="PANTHER" id="PTHR22854:SF2">
    <property type="entry name" value="INDOLE-3-GLYCEROL-PHOSPHATE SYNTHASE"/>
    <property type="match status" value="1"/>
</dbReference>
<keyword evidence="9 11" id="KW-0057">Aromatic amino acid biosynthesis</keyword>
<dbReference type="PROSITE" id="PS00614">
    <property type="entry name" value="IGPS"/>
    <property type="match status" value="1"/>
</dbReference>
<name>D2RG59_ARCPA</name>
<dbReference type="HOGENOM" id="CLU_034247_0_1_2"/>
<feature type="domain" description="Indole-3-glycerol phosphate synthase" evidence="12">
    <location>
        <begin position="9"/>
        <end position="222"/>
    </location>
</feature>
<dbReference type="AlphaFoldDB" id="D2RG59"/>